<gene>
    <name evidence="3" type="ORF">Aory04_000872700</name>
</gene>
<dbReference type="SUPFAM" id="SSF55486">
    <property type="entry name" value="Metalloproteases ('zincins'), catalytic domain"/>
    <property type="match status" value="1"/>
</dbReference>
<evidence type="ECO:0000256" key="1">
    <source>
        <dbReference type="SAM" id="MobiDB-lite"/>
    </source>
</evidence>
<dbReference type="PANTHER" id="PTHR39399:SF1">
    <property type="entry name" value="PROTEIN ZPS1"/>
    <property type="match status" value="1"/>
</dbReference>
<name>A0AAN4YR22_ASPOZ</name>
<dbReference type="Pfam" id="PF13933">
    <property type="entry name" value="HRXXH"/>
    <property type="match status" value="1"/>
</dbReference>
<dbReference type="EMBL" id="BSYA01000112">
    <property type="protein sequence ID" value="GMG33148.1"/>
    <property type="molecule type" value="Genomic_DNA"/>
</dbReference>
<feature type="compositionally biased region" description="Polar residues" evidence="1">
    <location>
        <begin position="1"/>
        <end position="13"/>
    </location>
</feature>
<protein>
    <submittedName>
        <fullName evidence="3">Unnamed protein product</fullName>
    </submittedName>
</protein>
<proteinExistence type="predicted"/>
<dbReference type="GO" id="GO:0008270">
    <property type="term" value="F:zinc ion binding"/>
    <property type="evidence" value="ECO:0007669"/>
    <property type="project" value="TreeGrafter"/>
</dbReference>
<organism evidence="3 4">
    <name type="scientific">Aspergillus oryzae</name>
    <name type="common">Yellow koji mold</name>
    <dbReference type="NCBI Taxonomy" id="5062"/>
    <lineage>
        <taxon>Eukaryota</taxon>
        <taxon>Fungi</taxon>
        <taxon>Dikarya</taxon>
        <taxon>Ascomycota</taxon>
        <taxon>Pezizomycotina</taxon>
        <taxon>Eurotiomycetes</taxon>
        <taxon>Eurotiomycetidae</taxon>
        <taxon>Eurotiales</taxon>
        <taxon>Aspergillaceae</taxon>
        <taxon>Aspergillus</taxon>
        <taxon>Aspergillus subgen. Circumdati</taxon>
    </lineage>
</organism>
<feature type="region of interest" description="Disordered" evidence="1">
    <location>
        <begin position="1"/>
        <end position="20"/>
    </location>
</feature>
<reference evidence="3" key="1">
    <citation type="submission" date="2023-04" db="EMBL/GenBank/DDBJ databases">
        <title>Aspergillus oryzae NBRC 4228.</title>
        <authorList>
            <person name="Ichikawa N."/>
            <person name="Sato H."/>
            <person name="Tonouchi N."/>
        </authorList>
    </citation>
    <scope>NUCLEOTIDE SEQUENCE</scope>
    <source>
        <strain evidence="3">NBRC 4228</strain>
    </source>
</reference>
<dbReference type="GO" id="GO:0008237">
    <property type="term" value="F:metallopeptidase activity"/>
    <property type="evidence" value="ECO:0007669"/>
    <property type="project" value="InterPro"/>
</dbReference>
<dbReference type="InterPro" id="IPR039124">
    <property type="entry name" value="PRA1-like"/>
</dbReference>
<dbReference type="GO" id="GO:0009986">
    <property type="term" value="C:cell surface"/>
    <property type="evidence" value="ECO:0007669"/>
    <property type="project" value="TreeGrafter"/>
</dbReference>
<dbReference type="InterPro" id="IPR024079">
    <property type="entry name" value="MetalloPept_cat_dom_sf"/>
</dbReference>
<dbReference type="GO" id="GO:0005178">
    <property type="term" value="F:integrin binding"/>
    <property type="evidence" value="ECO:0007669"/>
    <property type="project" value="TreeGrafter"/>
</dbReference>
<sequence length="221" mass="23897">MKAPSTANTSVTDPLSKPLVPTTSSAMATKVVFYSDVITQTETARMKVRIPSLPSYQSPTHTPTSIHHTNTKMNKGWAGHWRGENATAETVICDLSYSTRRSLTSMCALGYTISGSETNTFWAADLLHRLFHMPPIGQNWVEHFADGYGEVLELAAGNESTSTRDSETLQYFALEAYAYDIAAPGIGCAGEYEESQEETEDGGDDLPAVSFVLGFLLGGVG</sequence>
<dbReference type="Gene3D" id="3.40.390.10">
    <property type="entry name" value="Collagenase (Catalytic Domain)"/>
    <property type="match status" value="1"/>
</dbReference>
<evidence type="ECO:0000313" key="4">
    <source>
        <dbReference type="Proteomes" id="UP001165205"/>
    </source>
</evidence>
<feature type="domain" description="Putative peptidase" evidence="2">
    <location>
        <begin position="70"/>
        <end position="191"/>
    </location>
</feature>
<dbReference type="GO" id="GO:0005576">
    <property type="term" value="C:extracellular region"/>
    <property type="evidence" value="ECO:0007669"/>
    <property type="project" value="TreeGrafter"/>
</dbReference>
<dbReference type="GO" id="GO:0009277">
    <property type="term" value="C:fungal-type cell wall"/>
    <property type="evidence" value="ECO:0007669"/>
    <property type="project" value="TreeGrafter"/>
</dbReference>
<evidence type="ECO:0000259" key="2">
    <source>
        <dbReference type="Pfam" id="PF13933"/>
    </source>
</evidence>
<dbReference type="PANTHER" id="PTHR39399">
    <property type="entry name" value="PROTEIN ZPS1"/>
    <property type="match status" value="1"/>
</dbReference>
<dbReference type="InterPro" id="IPR029482">
    <property type="entry name" value="HRXXH"/>
</dbReference>
<dbReference type="Proteomes" id="UP001165205">
    <property type="component" value="Unassembled WGS sequence"/>
</dbReference>
<evidence type="ECO:0000313" key="3">
    <source>
        <dbReference type="EMBL" id="GMG33148.1"/>
    </source>
</evidence>
<dbReference type="AlphaFoldDB" id="A0AAN4YR22"/>
<comment type="caution">
    <text evidence="3">The sequence shown here is derived from an EMBL/GenBank/DDBJ whole genome shotgun (WGS) entry which is preliminary data.</text>
</comment>
<accession>A0AAN4YR22</accession>